<evidence type="ECO:0000256" key="8">
    <source>
        <dbReference type="ARBA" id="ARBA00022989"/>
    </source>
</evidence>
<protein>
    <submittedName>
        <fullName evidence="13">Cytochrome P450</fullName>
    </submittedName>
</protein>
<organism evidence="13 14">
    <name type="scientific">Mycena chlorophos</name>
    <name type="common">Agaric fungus</name>
    <name type="synonym">Agaricus chlorophos</name>
    <dbReference type="NCBI Taxonomy" id="658473"/>
    <lineage>
        <taxon>Eukaryota</taxon>
        <taxon>Fungi</taxon>
        <taxon>Dikarya</taxon>
        <taxon>Basidiomycota</taxon>
        <taxon>Agaricomycotina</taxon>
        <taxon>Agaricomycetes</taxon>
        <taxon>Agaricomycetidae</taxon>
        <taxon>Agaricales</taxon>
        <taxon>Marasmiineae</taxon>
        <taxon>Mycenaceae</taxon>
        <taxon>Mycena</taxon>
    </lineage>
</organism>
<keyword evidence="8" id="KW-1133">Transmembrane helix</keyword>
<evidence type="ECO:0000256" key="2">
    <source>
        <dbReference type="ARBA" id="ARBA00004370"/>
    </source>
</evidence>
<dbReference type="InterPro" id="IPR001128">
    <property type="entry name" value="Cyt_P450"/>
</dbReference>
<keyword evidence="7" id="KW-0479">Metal-binding</keyword>
<dbReference type="InterPro" id="IPR002401">
    <property type="entry name" value="Cyt_P450_E_grp-I"/>
</dbReference>
<sequence length="604" mass="66042">MLENPDYSSTAPAVPPLTRSVVCLNPERPRKLYRAGKGRYRDQKNATIPAQNLKAATDVEHSELLARIQVGGGLSGAIFGAGLVACLALRAFRRKTVVQDINGPPAESWLYGARPSKNHISLSTPPGNMLQLMFPPSFGSYDFLWQERYGLLYRFKGCFGENRLMVSDSTALQHILHNPTLFMHGPIIDNAAHLLEGSKSIVTIHDPIQHKRVRSVLNIGFTAGVIRGYEPLIRELAMDLVEKWQQIPAQRGSINVSPDLSVITLGIIARVALGRTLKDLGEELVQNNFESVELATAQTPTHLLIDAVAAHLPVPFLRATLYLPGQAMATVRKGRMLADQLGWDVISEKMEAVKRGLDVSGDFFGQLVGGRDSVSKTASLDEIVGQTAVLLIAGQDTTASAMAFSLVHLAKDQNLQESLRQEIYSQSDDIKYDNMLLLNAVVKETLRMYPAEAMTERIALQDTVLPLGASITTISGQSLNAIPIEKGQILIVNSGGYQRQSPRWGPDPHVFRPARWLDGSVPAMKDGIGVYSNLLTFLSGNHTCLGWRLAILEMQVILATLVSKFSFSLPEGEEEQVIPHFQSTVIPVLPNGKKGALLCISPIS</sequence>
<dbReference type="Proteomes" id="UP000815677">
    <property type="component" value="Unassembled WGS sequence"/>
</dbReference>
<evidence type="ECO:0000256" key="9">
    <source>
        <dbReference type="ARBA" id="ARBA00023002"/>
    </source>
</evidence>
<keyword evidence="10" id="KW-0408">Iron</keyword>
<evidence type="ECO:0000256" key="11">
    <source>
        <dbReference type="ARBA" id="ARBA00023033"/>
    </source>
</evidence>
<evidence type="ECO:0000256" key="1">
    <source>
        <dbReference type="ARBA" id="ARBA00001971"/>
    </source>
</evidence>
<evidence type="ECO:0000313" key="14">
    <source>
        <dbReference type="Proteomes" id="UP000815677"/>
    </source>
</evidence>
<dbReference type="PANTHER" id="PTHR24305">
    <property type="entry name" value="CYTOCHROME P450"/>
    <property type="match status" value="1"/>
</dbReference>
<dbReference type="PANTHER" id="PTHR24305:SF166">
    <property type="entry name" value="CYTOCHROME P450 12A4, MITOCHONDRIAL-RELATED"/>
    <property type="match status" value="1"/>
</dbReference>
<keyword evidence="12" id="KW-0472">Membrane</keyword>
<evidence type="ECO:0000256" key="3">
    <source>
        <dbReference type="ARBA" id="ARBA00004721"/>
    </source>
</evidence>
<comment type="pathway">
    <text evidence="3">Secondary metabolite biosynthesis; terpenoid biosynthesis.</text>
</comment>
<keyword evidence="11" id="KW-0503">Monooxygenase</keyword>
<name>A0ABQ0LA83_MYCCL</name>
<evidence type="ECO:0000256" key="4">
    <source>
        <dbReference type="ARBA" id="ARBA00010617"/>
    </source>
</evidence>
<dbReference type="PRINTS" id="PR00385">
    <property type="entry name" value="P450"/>
</dbReference>
<evidence type="ECO:0000313" key="13">
    <source>
        <dbReference type="EMBL" id="GAT48038.1"/>
    </source>
</evidence>
<evidence type="ECO:0000256" key="6">
    <source>
        <dbReference type="ARBA" id="ARBA00022692"/>
    </source>
</evidence>
<keyword evidence="9" id="KW-0560">Oxidoreductase</keyword>
<reference evidence="13" key="1">
    <citation type="submission" date="2014-09" db="EMBL/GenBank/DDBJ databases">
        <title>Genome sequence of the luminous mushroom Mycena chlorophos for searching fungal bioluminescence genes.</title>
        <authorList>
            <person name="Tanaka Y."/>
            <person name="Kasuga D."/>
            <person name="Oba Y."/>
            <person name="Hase S."/>
            <person name="Sato K."/>
            <person name="Oba Y."/>
            <person name="Sakakibara Y."/>
        </authorList>
    </citation>
    <scope>NUCLEOTIDE SEQUENCE</scope>
</reference>
<dbReference type="SUPFAM" id="SSF48264">
    <property type="entry name" value="Cytochrome P450"/>
    <property type="match status" value="1"/>
</dbReference>
<dbReference type="Gene3D" id="1.10.630.10">
    <property type="entry name" value="Cytochrome P450"/>
    <property type="match status" value="1"/>
</dbReference>
<evidence type="ECO:0000256" key="5">
    <source>
        <dbReference type="ARBA" id="ARBA00022617"/>
    </source>
</evidence>
<accession>A0ABQ0LA83</accession>
<dbReference type="EMBL" id="DF844178">
    <property type="protein sequence ID" value="GAT48038.1"/>
    <property type="molecule type" value="Genomic_DNA"/>
</dbReference>
<comment type="cofactor">
    <cofactor evidence="1">
        <name>heme</name>
        <dbReference type="ChEBI" id="CHEBI:30413"/>
    </cofactor>
</comment>
<keyword evidence="14" id="KW-1185">Reference proteome</keyword>
<dbReference type="InterPro" id="IPR036396">
    <property type="entry name" value="Cyt_P450_sf"/>
</dbReference>
<evidence type="ECO:0000256" key="10">
    <source>
        <dbReference type="ARBA" id="ARBA00023004"/>
    </source>
</evidence>
<comment type="subcellular location">
    <subcellularLocation>
        <location evidence="2">Membrane</location>
    </subcellularLocation>
</comment>
<evidence type="ECO:0000256" key="12">
    <source>
        <dbReference type="ARBA" id="ARBA00023136"/>
    </source>
</evidence>
<keyword evidence="5" id="KW-0349">Heme</keyword>
<comment type="similarity">
    <text evidence="4">Belongs to the cytochrome P450 family.</text>
</comment>
<proteinExistence type="inferred from homology"/>
<keyword evidence="6" id="KW-0812">Transmembrane</keyword>
<dbReference type="InterPro" id="IPR050121">
    <property type="entry name" value="Cytochrome_P450_monoxygenase"/>
</dbReference>
<dbReference type="PRINTS" id="PR00463">
    <property type="entry name" value="EP450I"/>
</dbReference>
<dbReference type="Pfam" id="PF00067">
    <property type="entry name" value="p450"/>
    <property type="match status" value="1"/>
</dbReference>
<gene>
    <name evidence="13" type="ORF">MCHLO_05474</name>
</gene>
<evidence type="ECO:0000256" key="7">
    <source>
        <dbReference type="ARBA" id="ARBA00022723"/>
    </source>
</evidence>